<keyword evidence="2" id="KW-0808">Transferase</keyword>
<name>A0AAV1F2P9_XYRNO</name>
<feature type="compositionally biased region" description="Low complexity" evidence="1">
    <location>
        <begin position="1"/>
        <end position="14"/>
    </location>
</feature>
<evidence type="ECO:0000313" key="2">
    <source>
        <dbReference type="EMBL" id="CAJ1055278.1"/>
    </source>
</evidence>
<dbReference type="GO" id="GO:0016301">
    <property type="term" value="F:kinase activity"/>
    <property type="evidence" value="ECO:0007669"/>
    <property type="project" value="UniProtKB-KW"/>
</dbReference>
<dbReference type="SUPFAM" id="SSF56112">
    <property type="entry name" value="Protein kinase-like (PK-like)"/>
    <property type="match status" value="1"/>
</dbReference>
<sequence>MQGSLSLGLQALGGESKSEGDKEHQQQRTDNTKERSKRILHHLEELLLIQTEPPQFEATYKQQDPLGEGGQGSVCAGFSRVDDFPVAIKHIHSHNMICEGVTVKGWGGRRRGLKT</sequence>
<evidence type="ECO:0000313" key="3">
    <source>
        <dbReference type="Proteomes" id="UP001178508"/>
    </source>
</evidence>
<evidence type="ECO:0000256" key="1">
    <source>
        <dbReference type="SAM" id="MobiDB-lite"/>
    </source>
</evidence>
<feature type="region of interest" description="Disordered" evidence="1">
    <location>
        <begin position="1"/>
        <end position="36"/>
    </location>
</feature>
<keyword evidence="3" id="KW-1185">Reference proteome</keyword>
<proteinExistence type="predicted"/>
<reference evidence="2" key="1">
    <citation type="submission" date="2023-08" db="EMBL/GenBank/DDBJ databases">
        <authorList>
            <person name="Alioto T."/>
            <person name="Alioto T."/>
            <person name="Gomez Garrido J."/>
        </authorList>
    </citation>
    <scope>NUCLEOTIDE SEQUENCE</scope>
</reference>
<feature type="compositionally biased region" description="Basic and acidic residues" evidence="1">
    <location>
        <begin position="16"/>
        <end position="34"/>
    </location>
</feature>
<organism evidence="2 3">
    <name type="scientific">Xyrichtys novacula</name>
    <name type="common">Pearly razorfish</name>
    <name type="synonym">Hemipteronotus novacula</name>
    <dbReference type="NCBI Taxonomy" id="13765"/>
    <lineage>
        <taxon>Eukaryota</taxon>
        <taxon>Metazoa</taxon>
        <taxon>Chordata</taxon>
        <taxon>Craniata</taxon>
        <taxon>Vertebrata</taxon>
        <taxon>Euteleostomi</taxon>
        <taxon>Actinopterygii</taxon>
        <taxon>Neopterygii</taxon>
        <taxon>Teleostei</taxon>
        <taxon>Neoteleostei</taxon>
        <taxon>Acanthomorphata</taxon>
        <taxon>Eupercaria</taxon>
        <taxon>Labriformes</taxon>
        <taxon>Labridae</taxon>
        <taxon>Xyrichtys</taxon>
    </lineage>
</organism>
<gene>
    <name evidence="2" type="ORF">XNOV1_A041076</name>
</gene>
<dbReference type="Gene3D" id="3.30.200.20">
    <property type="entry name" value="Phosphorylase Kinase, domain 1"/>
    <property type="match status" value="1"/>
</dbReference>
<protein>
    <submittedName>
        <fullName evidence="2">Serine/threonine-protein kinase pim-1-like</fullName>
    </submittedName>
</protein>
<dbReference type="AlphaFoldDB" id="A0AAV1F2P9"/>
<keyword evidence="2" id="KW-0418">Kinase</keyword>
<accession>A0AAV1F2P9</accession>
<dbReference type="Proteomes" id="UP001178508">
    <property type="component" value="Chromosome 4"/>
</dbReference>
<dbReference type="InterPro" id="IPR011009">
    <property type="entry name" value="Kinase-like_dom_sf"/>
</dbReference>
<dbReference type="EMBL" id="OY660867">
    <property type="protein sequence ID" value="CAJ1055278.1"/>
    <property type="molecule type" value="Genomic_DNA"/>
</dbReference>